<accession>A0A1H3PDJ1</accession>
<keyword evidence="1" id="KW-1133">Transmembrane helix</keyword>
<proteinExistence type="predicted"/>
<keyword evidence="1" id="KW-0812">Transmembrane</keyword>
<organism evidence="2 3">
    <name type="scientific">Tindallia californiensis</name>
    <dbReference type="NCBI Taxonomy" id="159292"/>
    <lineage>
        <taxon>Bacteria</taxon>
        <taxon>Bacillati</taxon>
        <taxon>Bacillota</taxon>
        <taxon>Clostridia</taxon>
        <taxon>Peptostreptococcales</taxon>
        <taxon>Tindalliaceae</taxon>
        <taxon>Tindallia</taxon>
    </lineage>
</organism>
<evidence type="ECO:0000313" key="2">
    <source>
        <dbReference type="EMBL" id="SDY98459.1"/>
    </source>
</evidence>
<keyword evidence="3" id="KW-1185">Reference proteome</keyword>
<name>A0A1H3PDJ1_9FIRM</name>
<evidence type="ECO:0000256" key="1">
    <source>
        <dbReference type="SAM" id="Phobius"/>
    </source>
</evidence>
<dbReference type="STRING" id="159292.SAMN05192546_106121"/>
<keyword evidence="1" id="KW-0472">Membrane</keyword>
<dbReference type="AlphaFoldDB" id="A0A1H3PDJ1"/>
<feature type="transmembrane region" description="Helical" evidence="1">
    <location>
        <begin position="409"/>
        <end position="429"/>
    </location>
</feature>
<feature type="transmembrane region" description="Helical" evidence="1">
    <location>
        <begin position="363"/>
        <end position="385"/>
    </location>
</feature>
<gene>
    <name evidence="2" type="ORF">SAMN05192546_106121</name>
</gene>
<dbReference type="OrthoDB" id="9762795at2"/>
<protein>
    <submittedName>
        <fullName evidence="2">Uncharacterized protein</fullName>
    </submittedName>
</protein>
<sequence length="509" mass="61102">MKTIYKFGFKINENPECWDDDFRTIFGMRLNAEKVDKYENKEKNWNESFKNEPALKEKRYLREKLLLQIVPDFNRFQEFVYLTLVFEGKVNADYFKYFSELELHGFVDSFEIPFKEPDYYGGYLEDGKYMEYVELKNPIYIVEEAKGKVLEKFKEHKRENESDNKFKIYYKIEYTDNLGKKYRRVLEHIFLDENAQNTLRISEHFHSVFVLFHRSRACYEELKIIDNPSKILSATSNKLNDKWPKERIKLFLLNRFINARLYNMTFFSILELNAQMNSIYNQIVIKHQKITDKYEKQYERVIFNFTEKGENMKSEYYEEMLEYLYAPRKHREKLLNRIKNFFEPTDAQIERLRSDNDSKSSMAIQWIATILSVIIFFWGMLTFWYNAAIRTETIEDGISLLPIHMPNRMLAIIIVTIALIGIVVTQFLIRNSSSTSKDMKEVIKNEELKPEKLNEKVQEINRMKKQDRKILLKITEALKLLTTHTILKIDSGLHDVDRFVQEIDSIRED</sequence>
<reference evidence="2 3" key="1">
    <citation type="submission" date="2016-10" db="EMBL/GenBank/DDBJ databases">
        <authorList>
            <person name="de Groot N.N."/>
        </authorList>
    </citation>
    <scope>NUCLEOTIDE SEQUENCE [LARGE SCALE GENOMIC DNA]</scope>
    <source>
        <strain evidence="2 3">APO</strain>
    </source>
</reference>
<dbReference type="RefSeq" id="WP_093313855.1">
    <property type="nucleotide sequence ID" value="NZ_FNPV01000006.1"/>
</dbReference>
<dbReference type="EMBL" id="FNPV01000006">
    <property type="protein sequence ID" value="SDY98459.1"/>
    <property type="molecule type" value="Genomic_DNA"/>
</dbReference>
<evidence type="ECO:0000313" key="3">
    <source>
        <dbReference type="Proteomes" id="UP000199230"/>
    </source>
</evidence>
<dbReference type="Proteomes" id="UP000199230">
    <property type="component" value="Unassembled WGS sequence"/>
</dbReference>